<dbReference type="Pfam" id="PF13649">
    <property type="entry name" value="Methyltransf_25"/>
    <property type="match status" value="1"/>
</dbReference>
<evidence type="ECO:0000259" key="1">
    <source>
        <dbReference type="Pfam" id="PF13649"/>
    </source>
</evidence>
<dbReference type="SUPFAM" id="SSF53335">
    <property type="entry name" value="S-adenosyl-L-methionine-dependent methyltransferases"/>
    <property type="match status" value="1"/>
</dbReference>
<dbReference type="InterPro" id="IPR041698">
    <property type="entry name" value="Methyltransf_25"/>
</dbReference>
<keyword evidence="2" id="KW-0489">Methyltransferase</keyword>
<keyword evidence="2" id="KW-0808">Transferase</keyword>
<dbReference type="CDD" id="cd02440">
    <property type="entry name" value="AdoMet_MTases"/>
    <property type="match status" value="1"/>
</dbReference>
<dbReference type="EMBL" id="BAAAYN010000023">
    <property type="protein sequence ID" value="GAA3388586.1"/>
    <property type="molecule type" value="Genomic_DNA"/>
</dbReference>
<organism evidence="2 3">
    <name type="scientific">Cryptosporangium minutisporangium</name>
    <dbReference type="NCBI Taxonomy" id="113569"/>
    <lineage>
        <taxon>Bacteria</taxon>
        <taxon>Bacillati</taxon>
        <taxon>Actinomycetota</taxon>
        <taxon>Actinomycetes</taxon>
        <taxon>Cryptosporangiales</taxon>
        <taxon>Cryptosporangiaceae</taxon>
        <taxon>Cryptosporangium</taxon>
    </lineage>
</organism>
<evidence type="ECO:0000313" key="2">
    <source>
        <dbReference type="EMBL" id="GAA3388586.1"/>
    </source>
</evidence>
<sequence length="252" mass="27633">MRAMDQITRGNLKAWETASEKYVREYSDWLAVAAAGSSLIDLERELLHDILERSPEVVHLQSGNGTDDVALVQAGARSVVGVDFSEVAVDAAQRRADELGAECRYVVGVLPGAPLPDASADLVYTGKGAVIWISDLTAWAADVARLLRPSGHLFVYDEHPAFSLWTWDEDEPRIRPDRSYFARSHIDDTYPANGAVQFQATLGQIVTAVAAAGLEILHLGEYPEPFWRMDGVSAASWNGRLPNSFSLLARRP</sequence>
<name>A0ABP6T0H4_9ACTN</name>
<gene>
    <name evidence="2" type="ORF">GCM10020369_35350</name>
</gene>
<feature type="domain" description="Methyltransferase" evidence="1">
    <location>
        <begin position="58"/>
        <end position="151"/>
    </location>
</feature>
<dbReference type="GO" id="GO:0008168">
    <property type="term" value="F:methyltransferase activity"/>
    <property type="evidence" value="ECO:0007669"/>
    <property type="project" value="UniProtKB-KW"/>
</dbReference>
<proteinExistence type="predicted"/>
<comment type="caution">
    <text evidence="2">The sequence shown here is derived from an EMBL/GenBank/DDBJ whole genome shotgun (WGS) entry which is preliminary data.</text>
</comment>
<dbReference type="Proteomes" id="UP001501676">
    <property type="component" value="Unassembled WGS sequence"/>
</dbReference>
<keyword evidence="3" id="KW-1185">Reference proteome</keyword>
<dbReference type="InterPro" id="IPR029063">
    <property type="entry name" value="SAM-dependent_MTases_sf"/>
</dbReference>
<protein>
    <submittedName>
        <fullName evidence="2">Class I SAM-dependent methyltransferase</fullName>
    </submittedName>
</protein>
<dbReference type="GO" id="GO:0032259">
    <property type="term" value="P:methylation"/>
    <property type="evidence" value="ECO:0007669"/>
    <property type="project" value="UniProtKB-KW"/>
</dbReference>
<reference evidence="3" key="1">
    <citation type="journal article" date="2019" name="Int. J. Syst. Evol. Microbiol.">
        <title>The Global Catalogue of Microorganisms (GCM) 10K type strain sequencing project: providing services to taxonomists for standard genome sequencing and annotation.</title>
        <authorList>
            <consortium name="The Broad Institute Genomics Platform"/>
            <consortium name="The Broad Institute Genome Sequencing Center for Infectious Disease"/>
            <person name="Wu L."/>
            <person name="Ma J."/>
        </authorList>
    </citation>
    <scope>NUCLEOTIDE SEQUENCE [LARGE SCALE GENOMIC DNA]</scope>
    <source>
        <strain evidence="3">JCM 9458</strain>
    </source>
</reference>
<dbReference type="Gene3D" id="3.40.50.150">
    <property type="entry name" value="Vaccinia Virus protein VP39"/>
    <property type="match status" value="1"/>
</dbReference>
<evidence type="ECO:0000313" key="3">
    <source>
        <dbReference type="Proteomes" id="UP001501676"/>
    </source>
</evidence>
<accession>A0ABP6T0H4</accession>